<accession>A0ACC3AHA4</accession>
<keyword evidence="2" id="KW-1185">Reference proteome</keyword>
<organism evidence="1 2">
    <name type="scientific">Neophaeococcomyces mojaviensis</name>
    <dbReference type="NCBI Taxonomy" id="3383035"/>
    <lineage>
        <taxon>Eukaryota</taxon>
        <taxon>Fungi</taxon>
        <taxon>Dikarya</taxon>
        <taxon>Ascomycota</taxon>
        <taxon>Pezizomycotina</taxon>
        <taxon>Eurotiomycetes</taxon>
        <taxon>Chaetothyriomycetidae</taxon>
        <taxon>Chaetothyriales</taxon>
        <taxon>Chaetothyriales incertae sedis</taxon>
        <taxon>Neophaeococcomyces</taxon>
    </lineage>
</organism>
<reference evidence="1" key="1">
    <citation type="submission" date="2022-10" db="EMBL/GenBank/DDBJ databases">
        <title>Culturing micro-colonial fungi from biological soil crusts in the Mojave desert and describing Neophaeococcomyces mojavensis, and introducing the new genera and species Taxawa tesnikishii.</title>
        <authorList>
            <person name="Kurbessoian T."/>
            <person name="Stajich J.E."/>
        </authorList>
    </citation>
    <scope>NUCLEOTIDE SEQUENCE</scope>
    <source>
        <strain evidence="1">JES_112</strain>
    </source>
</reference>
<evidence type="ECO:0000313" key="2">
    <source>
        <dbReference type="Proteomes" id="UP001172386"/>
    </source>
</evidence>
<protein>
    <submittedName>
        <fullName evidence="1">Uncharacterized protein</fullName>
    </submittedName>
</protein>
<comment type="caution">
    <text evidence="1">The sequence shown here is derived from an EMBL/GenBank/DDBJ whole genome shotgun (WGS) entry which is preliminary data.</text>
</comment>
<dbReference type="EMBL" id="JAPDRQ010000016">
    <property type="protein sequence ID" value="KAJ9662348.1"/>
    <property type="molecule type" value="Genomic_DNA"/>
</dbReference>
<evidence type="ECO:0000313" key="1">
    <source>
        <dbReference type="EMBL" id="KAJ9662348.1"/>
    </source>
</evidence>
<gene>
    <name evidence="1" type="ORF">H2198_001482</name>
</gene>
<proteinExistence type="predicted"/>
<name>A0ACC3AHA4_9EURO</name>
<dbReference type="Proteomes" id="UP001172386">
    <property type="component" value="Unassembled WGS sequence"/>
</dbReference>
<sequence>MAQKRGSDGSPINRSSNSSHADGNINQANSSKPTRRFECTFEGCGKSYTRAEHLGRHQLNHNPKDIYKCDFPGCTRIFVRQDLCVRHRERHDAPPSRSTDANSTDDDEVEAVTRRVGRPRLSSLSRNGSARHIDRLVHDTTPDAARSSVVDTANNVTGLPQLQSPPILVSNRSQDNSMHSFPTSMHNQQQGQPAMRSTSHNLLRVHNQDYGLPTFPETFNESPASVRDEFTAWLFDEQFANPNGPFFTTSMNTLGTIGDFMPFGSNPMFSDLNDDALLNDFGLESATSTSDLEIITSDDIAWVSSSKRLKLVELMRNRFIDAENKDLTSLRSDVFAGDIDAEDHVLSLRSMQLYLGSYWKHFHRQMPILHQPTFSADAANDLLVLAVMAIGASQLGSRHGKTKTTAASQFATFVAWHLRWQIFMHADFRPPAKLWVFQTLLLLEIYEKVSSTRQMHERAHVHSATMINLMRRGMTLIGDDESGRRTPGPSTPDEAWHRWIETESTRRAAFAAFVIDATHAVMFGHAGIMVVHELRLPLPCDDALWSATSAAEVGRVHASLHTHGIKPTSFLEGLKKTLTGKKVKTNTFGRNILMAGLLSITWHLAQRDLQVSSLGASASLGATPGIWREALAKSFDFWKRDFDESMSHLKNTSLAWHQVPTSEERDASAAASVLHHLSHITLHIDILDCQVFTGATKLFGRNISRGDYERAKHKILEWVKTSAARSAAFHALQLLKSVVLASFPGTQEFFSCRDDYLLNRSWAIYYSLLVLFTYGFALDDVLRPFPTHLQSQTADLPSPQMLWSQVQTPTESLFQARMDDARMYLNTVGSAKSPDDLRMMQSGRNRLVGLFSLFSTSFQNSRWELLQEGAKRLDKAIDILRDGGG</sequence>